<dbReference type="EMBL" id="WJEC01001590">
    <property type="protein sequence ID" value="KAF7478523.1"/>
    <property type="molecule type" value="Genomic_DNA"/>
</dbReference>
<accession>A0A5E4CBK5</accession>
<organism evidence="2 3">
    <name type="scientific">Marmota monax</name>
    <name type="common">Woodchuck</name>
    <dbReference type="NCBI Taxonomy" id="9995"/>
    <lineage>
        <taxon>Eukaryota</taxon>
        <taxon>Metazoa</taxon>
        <taxon>Chordata</taxon>
        <taxon>Craniata</taxon>
        <taxon>Vertebrata</taxon>
        <taxon>Euteleostomi</taxon>
        <taxon>Mammalia</taxon>
        <taxon>Eutheria</taxon>
        <taxon>Euarchontoglires</taxon>
        <taxon>Glires</taxon>
        <taxon>Rodentia</taxon>
        <taxon>Sciuromorpha</taxon>
        <taxon>Sciuridae</taxon>
        <taxon>Xerinae</taxon>
        <taxon>Marmotini</taxon>
        <taxon>Marmota</taxon>
    </lineage>
</organism>
<evidence type="ECO:0000313" key="1">
    <source>
        <dbReference type="EMBL" id="KAF7478523.1"/>
    </source>
</evidence>
<protein>
    <submittedName>
        <fullName evidence="2">Uncharacterized protein</fullName>
    </submittedName>
</protein>
<dbReference type="Proteomes" id="UP000662637">
    <property type="component" value="Unassembled WGS sequence"/>
</dbReference>
<name>A0A5E4CBK5_MARMO</name>
<sequence length="138" mass="14521">MGVGSGGASGGVEQHVQRCNSVACSIVFGGCHQTQCSVRRCRLLHAEVAVVAVPQDGGDQSSEPHVGRWQSTWSGSRSSCAWAAARSSAWVLIPVFLLEHPEDLYGCMAGSPALTLRPGDLHGMVAVIPAQEQLSRVL</sequence>
<gene>
    <name evidence="1" type="ORF">GHT09_010366</name>
    <name evidence="2" type="ORF">MONAX_5E006404</name>
</gene>
<reference evidence="2 3" key="1">
    <citation type="submission" date="2019-04" db="EMBL/GenBank/DDBJ databases">
        <authorList>
            <person name="Alioto T."/>
            <person name="Alioto T."/>
        </authorList>
    </citation>
    <scope>NUCLEOTIDE SEQUENCE [LARGE SCALE GENOMIC DNA]</scope>
</reference>
<dbReference type="EMBL" id="CABDUW010001049">
    <property type="protein sequence ID" value="VTJ78232.1"/>
    <property type="molecule type" value="Genomic_DNA"/>
</dbReference>
<evidence type="ECO:0000313" key="2">
    <source>
        <dbReference type="EMBL" id="VTJ78232.1"/>
    </source>
</evidence>
<evidence type="ECO:0000313" key="3">
    <source>
        <dbReference type="Proteomes" id="UP000335636"/>
    </source>
</evidence>
<dbReference type="Proteomes" id="UP000335636">
    <property type="component" value="Unassembled WGS sequence"/>
</dbReference>
<keyword evidence="3" id="KW-1185">Reference proteome</keyword>
<dbReference type="AlphaFoldDB" id="A0A5E4CBK5"/>
<reference evidence="1" key="2">
    <citation type="submission" date="2020-08" db="EMBL/GenBank/DDBJ databases">
        <authorList>
            <person name="Shumante A."/>
            <person name="Zimin A.V."/>
            <person name="Puiu D."/>
            <person name="Salzberg S.L."/>
        </authorList>
    </citation>
    <scope>NUCLEOTIDE SEQUENCE</scope>
    <source>
        <strain evidence="1">WC2-LM</strain>
        <tissue evidence="1">Liver</tissue>
    </source>
</reference>
<proteinExistence type="predicted"/>